<protein>
    <recommendedName>
        <fullName evidence="4">Mitotic-spindle organizing protein 1</fullName>
    </recommendedName>
</protein>
<sequence>MNNYSPYGSTHHASAQSGGIMSEGDVMDILGQLANEVGSDLTKAQIAAAMDLFRIGLNPSVVVAITQELRKEAAASAQLTSTPPAPVSAPPTRPPQHQSLNSSSRYTRQQPYSRRGYSPSPSMY</sequence>
<feature type="region of interest" description="Disordered" evidence="1">
    <location>
        <begin position="73"/>
        <end position="124"/>
    </location>
</feature>
<dbReference type="EMBL" id="JANBOJ010000238">
    <property type="protein sequence ID" value="KAJ1720644.1"/>
    <property type="molecule type" value="Genomic_DNA"/>
</dbReference>
<evidence type="ECO:0000256" key="1">
    <source>
        <dbReference type="SAM" id="MobiDB-lite"/>
    </source>
</evidence>
<feature type="compositionally biased region" description="Polar residues" evidence="1">
    <location>
        <begin position="96"/>
        <end position="110"/>
    </location>
</feature>
<proteinExistence type="predicted"/>
<reference evidence="2" key="1">
    <citation type="submission" date="2022-07" db="EMBL/GenBank/DDBJ databases">
        <title>Phylogenomic reconstructions and comparative analyses of Kickxellomycotina fungi.</title>
        <authorList>
            <person name="Reynolds N.K."/>
            <person name="Stajich J.E."/>
            <person name="Barry K."/>
            <person name="Grigoriev I.V."/>
            <person name="Crous P."/>
            <person name="Smith M.E."/>
        </authorList>
    </citation>
    <scope>NUCLEOTIDE SEQUENCE</scope>
    <source>
        <strain evidence="2">NBRC 32514</strain>
    </source>
</reference>
<gene>
    <name evidence="2" type="ORF">LPJ53_004752</name>
</gene>
<name>A0A9W7XTS0_9FUNG</name>
<dbReference type="OrthoDB" id="48571at2759"/>
<evidence type="ECO:0000313" key="3">
    <source>
        <dbReference type="Proteomes" id="UP001149813"/>
    </source>
</evidence>
<evidence type="ECO:0000313" key="2">
    <source>
        <dbReference type="EMBL" id="KAJ1720644.1"/>
    </source>
</evidence>
<feature type="compositionally biased region" description="Low complexity" evidence="1">
    <location>
        <begin position="111"/>
        <end position="124"/>
    </location>
</feature>
<dbReference type="Proteomes" id="UP001149813">
    <property type="component" value="Unassembled WGS sequence"/>
</dbReference>
<keyword evidence="3" id="KW-1185">Reference proteome</keyword>
<evidence type="ECO:0008006" key="4">
    <source>
        <dbReference type="Google" id="ProtNLM"/>
    </source>
</evidence>
<comment type="caution">
    <text evidence="2">The sequence shown here is derived from an EMBL/GenBank/DDBJ whole genome shotgun (WGS) entry which is preliminary data.</text>
</comment>
<feature type="compositionally biased region" description="Pro residues" evidence="1">
    <location>
        <begin position="83"/>
        <end position="94"/>
    </location>
</feature>
<accession>A0A9W7XTS0</accession>
<organism evidence="2 3">
    <name type="scientific">Coemansia erecta</name>
    <dbReference type="NCBI Taxonomy" id="147472"/>
    <lineage>
        <taxon>Eukaryota</taxon>
        <taxon>Fungi</taxon>
        <taxon>Fungi incertae sedis</taxon>
        <taxon>Zoopagomycota</taxon>
        <taxon>Kickxellomycotina</taxon>
        <taxon>Kickxellomycetes</taxon>
        <taxon>Kickxellales</taxon>
        <taxon>Kickxellaceae</taxon>
        <taxon>Coemansia</taxon>
    </lineage>
</organism>
<dbReference type="AlphaFoldDB" id="A0A9W7XTS0"/>